<organism evidence="1 2">
    <name type="scientific">Grus japonensis</name>
    <name type="common">Japanese crane</name>
    <name type="synonym">Red-crowned crane</name>
    <dbReference type="NCBI Taxonomy" id="30415"/>
    <lineage>
        <taxon>Eukaryota</taxon>
        <taxon>Metazoa</taxon>
        <taxon>Chordata</taxon>
        <taxon>Craniata</taxon>
        <taxon>Vertebrata</taxon>
        <taxon>Euteleostomi</taxon>
        <taxon>Archelosauria</taxon>
        <taxon>Archosauria</taxon>
        <taxon>Dinosauria</taxon>
        <taxon>Saurischia</taxon>
        <taxon>Theropoda</taxon>
        <taxon>Coelurosauria</taxon>
        <taxon>Aves</taxon>
        <taxon>Neognathae</taxon>
        <taxon>Neoaves</taxon>
        <taxon>Gruiformes</taxon>
        <taxon>Gruidae</taxon>
        <taxon>Grus</taxon>
    </lineage>
</organism>
<dbReference type="AlphaFoldDB" id="A0ABC9WEA4"/>
<proteinExistence type="predicted"/>
<keyword evidence="2" id="KW-1185">Reference proteome</keyword>
<dbReference type="Proteomes" id="UP001623348">
    <property type="component" value="Unassembled WGS sequence"/>
</dbReference>
<name>A0ABC9WEA4_GRUJA</name>
<comment type="caution">
    <text evidence="1">The sequence shown here is derived from an EMBL/GenBank/DDBJ whole genome shotgun (WGS) entry which is preliminary data.</text>
</comment>
<accession>A0ABC9WEA4</accession>
<gene>
    <name evidence="1" type="ORF">GRJ2_000848100</name>
</gene>
<evidence type="ECO:0000313" key="2">
    <source>
        <dbReference type="Proteomes" id="UP001623348"/>
    </source>
</evidence>
<dbReference type="EMBL" id="BAAFJT010000002">
    <property type="protein sequence ID" value="GAB0183828.1"/>
    <property type="molecule type" value="Genomic_DNA"/>
</dbReference>
<sequence>MGSLCTNPEITCEMFEEPYVKENSLEKNIVNVNPEELSDDRAHGEMIPHEVTGSLAEIKCDFPFIRLKSEPARQ</sequence>
<reference evidence="1 2" key="1">
    <citation type="submission" date="2024-06" db="EMBL/GenBank/DDBJ databases">
        <title>The draft genome of Grus japonensis, version 3.</title>
        <authorList>
            <person name="Nabeshima K."/>
            <person name="Suzuki S."/>
            <person name="Onuma M."/>
        </authorList>
    </citation>
    <scope>NUCLEOTIDE SEQUENCE [LARGE SCALE GENOMIC DNA]</scope>
    <source>
        <strain evidence="1 2">451A</strain>
    </source>
</reference>
<evidence type="ECO:0000313" key="1">
    <source>
        <dbReference type="EMBL" id="GAB0183828.1"/>
    </source>
</evidence>
<protein>
    <submittedName>
        <fullName evidence="1">Uncharacterized protein</fullName>
    </submittedName>
</protein>